<evidence type="ECO:0000313" key="4">
    <source>
        <dbReference type="EMBL" id="PHO17343.1"/>
    </source>
</evidence>
<dbReference type="Proteomes" id="UP000262712">
    <property type="component" value="Chromosome"/>
</dbReference>
<dbReference type="SUPFAM" id="SSF53187">
    <property type="entry name" value="Zn-dependent exopeptidases"/>
    <property type="match status" value="1"/>
</dbReference>
<dbReference type="EMBL" id="NXFY01000019">
    <property type="protein sequence ID" value="PHO17343.1"/>
    <property type="molecule type" value="Genomic_DNA"/>
</dbReference>
<dbReference type="InterPro" id="IPR033397">
    <property type="entry name" value="Metallo_peptidase_C"/>
</dbReference>
<sequence>MNLGILRLFSFLFICLFLTNLNAAIKDLDFDLIKRGDNSLNNTMLIVGGIQGDEPGGFMAASLITTHYTIEKGSVWVIPNLNFYSIIKRNRGPFGDMNRKFAKISKNDPDYSKIERIKDYILKDNVKLVLNLHDGSGFFRKKTVNGIYAPYRWGQSSIIDQERIDVQKYGNLEEISTLVCKHVNENLIRQRDKYHVKNTHTRMGDKEMEKSLTYFAINNGKAAFGNEASKNLPLHERAYYHLLAIEKYMDIMGIKFHRNFELNPKSLKNVIDNDIYISFYNDKIRLPLGEIRNKIGYFPVKKDGKINFKPSNPLMLIIKNKESYSIHYGNRRLARLFPDYFDIANELDNVKLDIDGVEKEVPIGSIVNVQNDFLVKKSKNIRVNVIGYVNNSFENESGLKISKKDIIKRFSIDKKGKLYRVEFYKDNNFVGMIVINFDDKSPISDKNLSATSSDKLSSTSL</sequence>
<feature type="domain" description="D,L-carboxypeptidase peptidase" evidence="1">
    <location>
        <begin position="33"/>
        <end position="271"/>
    </location>
</feature>
<evidence type="ECO:0000313" key="3">
    <source>
        <dbReference type="EMBL" id="AXX93637.1"/>
    </source>
</evidence>
<name>A0A2G1DFU1_9BACT</name>
<dbReference type="Pfam" id="PF17129">
    <property type="entry name" value="Peptidase_M99_C"/>
    <property type="match status" value="1"/>
</dbReference>
<protein>
    <submittedName>
        <fullName evidence="4">Deacylase</fullName>
    </submittedName>
    <submittedName>
        <fullName evidence="3">Peptidoglycan peptidase 1</fullName>
    </submittedName>
</protein>
<evidence type="ECO:0000313" key="5">
    <source>
        <dbReference type="Proteomes" id="UP000221222"/>
    </source>
</evidence>
<keyword evidence="5" id="KW-1185">Reference proteome</keyword>
<organism evidence="4 5">
    <name type="scientific">Malaciobacter molluscorum LMG 25693</name>
    <dbReference type="NCBI Taxonomy" id="870501"/>
    <lineage>
        <taxon>Bacteria</taxon>
        <taxon>Pseudomonadati</taxon>
        <taxon>Campylobacterota</taxon>
        <taxon>Epsilonproteobacteria</taxon>
        <taxon>Campylobacterales</taxon>
        <taxon>Arcobacteraceae</taxon>
        <taxon>Malaciobacter</taxon>
    </lineage>
</organism>
<dbReference type="KEGG" id="amol:AMOL_2699"/>
<evidence type="ECO:0000259" key="1">
    <source>
        <dbReference type="Pfam" id="PF17033"/>
    </source>
</evidence>
<dbReference type="Gene3D" id="3.40.630.10">
    <property type="entry name" value="Zn peptidases"/>
    <property type="match status" value="1"/>
</dbReference>
<accession>A0A2G1DFU1</accession>
<reference evidence="4 5" key="1">
    <citation type="submission" date="2017-09" db="EMBL/GenBank/DDBJ databases">
        <title>Arcobacter canalis sp. nov., a new species isolated from a water canal contaminated with urban sewage.</title>
        <authorList>
            <person name="Perez-Cataluna A."/>
            <person name="Salas-Masso N."/>
            <person name="Figueras M.J."/>
        </authorList>
    </citation>
    <scope>NUCLEOTIDE SEQUENCE [LARGE SCALE GENOMIC DNA]</scope>
    <source>
        <strain evidence="4 5">F98-3</strain>
    </source>
</reference>
<proteinExistence type="predicted"/>
<dbReference type="InterPro" id="IPR031489">
    <property type="entry name" value="Peptidase_M99"/>
</dbReference>
<dbReference type="RefSeq" id="WP_099343181.1">
    <property type="nucleotide sequence ID" value="NZ_CP032098.1"/>
</dbReference>
<dbReference type="AlphaFoldDB" id="A0A2G1DFU1"/>
<evidence type="ECO:0000313" key="6">
    <source>
        <dbReference type="Proteomes" id="UP000262712"/>
    </source>
</evidence>
<gene>
    <name evidence="3" type="primary">pgp1</name>
    <name evidence="3" type="ORF">AMOL_2699</name>
    <name evidence="4" type="ORF">CPU12_11050</name>
</gene>
<dbReference type="Proteomes" id="UP000221222">
    <property type="component" value="Unassembled WGS sequence"/>
</dbReference>
<evidence type="ECO:0000259" key="2">
    <source>
        <dbReference type="Pfam" id="PF17129"/>
    </source>
</evidence>
<dbReference type="EMBL" id="CP032098">
    <property type="protein sequence ID" value="AXX93637.1"/>
    <property type="molecule type" value="Genomic_DNA"/>
</dbReference>
<reference evidence="3 6" key="2">
    <citation type="submission" date="2018-08" db="EMBL/GenBank/DDBJ databases">
        <title>Complete genome of the Arcobacter molluscorum type strain LMG 25693.</title>
        <authorList>
            <person name="Miller W.G."/>
            <person name="Yee E."/>
            <person name="Bono J.L."/>
        </authorList>
    </citation>
    <scope>NUCLEOTIDE SEQUENCE [LARGE SCALE GENOMIC DNA]</scope>
    <source>
        <strain evidence="3 6">CECT 7696</strain>
    </source>
</reference>
<dbReference type="CDD" id="cd06243">
    <property type="entry name" value="M14_CP_Csd4-like"/>
    <property type="match status" value="1"/>
</dbReference>
<feature type="domain" description="Metallo-carboxypeptidase C-terminal" evidence="2">
    <location>
        <begin position="345"/>
        <end position="437"/>
    </location>
</feature>
<dbReference type="Pfam" id="PF17033">
    <property type="entry name" value="Peptidase_M99"/>
    <property type="match status" value="1"/>
</dbReference>